<dbReference type="Proteomes" id="UP000298327">
    <property type="component" value="Unassembled WGS sequence"/>
</dbReference>
<accession>A0A4Y9XPY8</accession>
<sequence>MPSEYEPAYLDEYARMIYDRVAEALKGENLRDGEWKAIADGVSLVGRDISEVDEMRLGHADVLTRIHSPNFAHAVDVHLFYSSHIGGFSSSLMYALGFRVLTTPAPPQRQYLPKHQEVDKMHTARGWQQFGWFFIDERESEHSACPILRTDLQRVHDVLFGAADSGSGLGARVGLRATTRLLLASVGIKYTIATTDEEKSRGDDEQTGGMFRHLLGGEKPGISASHLRKICGIASLKGDGESFWLVRQIWSLTGPLARVPDMADLTKVQVTAPEEYFEDDYDDDSGDDDDEMDEGDYASRGVTFLDSGGM</sequence>
<dbReference type="OrthoDB" id="3012326at2759"/>
<protein>
    <submittedName>
        <fullName evidence="2">Uncharacterized protein</fullName>
    </submittedName>
</protein>
<comment type="caution">
    <text evidence="2">The sequence shown here is derived from an EMBL/GenBank/DDBJ whole genome shotgun (WGS) entry which is preliminary data.</text>
</comment>
<gene>
    <name evidence="2" type="ORF">EVG20_g11441</name>
</gene>
<evidence type="ECO:0000313" key="2">
    <source>
        <dbReference type="EMBL" id="TFY50579.1"/>
    </source>
</evidence>
<organism evidence="2 3">
    <name type="scientific">Dentipellis fragilis</name>
    <dbReference type="NCBI Taxonomy" id="205917"/>
    <lineage>
        <taxon>Eukaryota</taxon>
        <taxon>Fungi</taxon>
        <taxon>Dikarya</taxon>
        <taxon>Basidiomycota</taxon>
        <taxon>Agaricomycotina</taxon>
        <taxon>Agaricomycetes</taxon>
        <taxon>Russulales</taxon>
        <taxon>Hericiaceae</taxon>
        <taxon>Dentipellis</taxon>
    </lineage>
</organism>
<evidence type="ECO:0000313" key="3">
    <source>
        <dbReference type="Proteomes" id="UP000298327"/>
    </source>
</evidence>
<feature type="compositionally biased region" description="Acidic residues" evidence="1">
    <location>
        <begin position="275"/>
        <end position="296"/>
    </location>
</feature>
<dbReference type="AlphaFoldDB" id="A0A4Y9XPY8"/>
<dbReference type="EMBL" id="SEOQ01001775">
    <property type="protein sequence ID" value="TFY50579.1"/>
    <property type="molecule type" value="Genomic_DNA"/>
</dbReference>
<name>A0A4Y9XPY8_9AGAM</name>
<evidence type="ECO:0000256" key="1">
    <source>
        <dbReference type="SAM" id="MobiDB-lite"/>
    </source>
</evidence>
<proteinExistence type="predicted"/>
<keyword evidence="3" id="KW-1185">Reference proteome</keyword>
<feature type="region of interest" description="Disordered" evidence="1">
    <location>
        <begin position="274"/>
        <end position="310"/>
    </location>
</feature>
<reference evidence="2 3" key="1">
    <citation type="submission" date="2019-02" db="EMBL/GenBank/DDBJ databases">
        <title>Genome sequencing of the rare red list fungi Dentipellis fragilis.</title>
        <authorList>
            <person name="Buettner E."/>
            <person name="Kellner H."/>
        </authorList>
    </citation>
    <scope>NUCLEOTIDE SEQUENCE [LARGE SCALE GENOMIC DNA]</scope>
    <source>
        <strain evidence="2 3">DSM 105465</strain>
    </source>
</reference>